<dbReference type="InterPro" id="IPR040256">
    <property type="entry name" value="At4g02000-like"/>
</dbReference>
<accession>A0ABQ5GXB0</accession>
<feature type="compositionally biased region" description="Polar residues" evidence="1">
    <location>
        <begin position="285"/>
        <end position="304"/>
    </location>
</feature>
<reference evidence="2" key="2">
    <citation type="submission" date="2022-01" db="EMBL/GenBank/DDBJ databases">
        <authorList>
            <person name="Yamashiro T."/>
            <person name="Shiraishi A."/>
            <person name="Satake H."/>
            <person name="Nakayama K."/>
        </authorList>
    </citation>
    <scope>NUCLEOTIDE SEQUENCE</scope>
</reference>
<keyword evidence="3" id="KW-1185">Reference proteome</keyword>
<feature type="region of interest" description="Disordered" evidence="1">
    <location>
        <begin position="261"/>
        <end position="304"/>
    </location>
</feature>
<evidence type="ECO:0000313" key="2">
    <source>
        <dbReference type="EMBL" id="GJT80281.1"/>
    </source>
</evidence>
<dbReference type="PANTHER" id="PTHR31286:SF99">
    <property type="entry name" value="DUF4283 DOMAIN-CONTAINING PROTEIN"/>
    <property type="match status" value="1"/>
</dbReference>
<feature type="compositionally biased region" description="Basic and acidic residues" evidence="1">
    <location>
        <begin position="366"/>
        <end position="381"/>
    </location>
</feature>
<feature type="compositionally biased region" description="Acidic residues" evidence="1">
    <location>
        <begin position="354"/>
        <end position="365"/>
    </location>
</feature>
<evidence type="ECO:0000256" key="1">
    <source>
        <dbReference type="SAM" id="MobiDB-lite"/>
    </source>
</evidence>
<dbReference type="Proteomes" id="UP001151760">
    <property type="component" value="Unassembled WGS sequence"/>
</dbReference>
<evidence type="ECO:0000313" key="3">
    <source>
        <dbReference type="Proteomes" id="UP001151760"/>
    </source>
</evidence>
<feature type="region of interest" description="Disordered" evidence="1">
    <location>
        <begin position="1"/>
        <end position="54"/>
    </location>
</feature>
<gene>
    <name evidence="2" type="ORF">Tco_1054623</name>
</gene>
<feature type="compositionally biased region" description="Basic and acidic residues" evidence="1">
    <location>
        <begin position="12"/>
        <end position="22"/>
    </location>
</feature>
<feature type="compositionally biased region" description="Polar residues" evidence="1">
    <location>
        <begin position="23"/>
        <end position="54"/>
    </location>
</feature>
<name>A0ABQ5GXB0_9ASTR</name>
<dbReference type="PANTHER" id="PTHR31286">
    <property type="entry name" value="GLYCINE-RICH CELL WALL STRUCTURAL PROTEIN 1.8-LIKE"/>
    <property type="match status" value="1"/>
</dbReference>
<evidence type="ECO:0008006" key="4">
    <source>
        <dbReference type="Google" id="ProtNLM"/>
    </source>
</evidence>
<organism evidence="2 3">
    <name type="scientific">Tanacetum coccineum</name>
    <dbReference type="NCBI Taxonomy" id="301880"/>
    <lineage>
        <taxon>Eukaryota</taxon>
        <taxon>Viridiplantae</taxon>
        <taxon>Streptophyta</taxon>
        <taxon>Embryophyta</taxon>
        <taxon>Tracheophyta</taxon>
        <taxon>Spermatophyta</taxon>
        <taxon>Magnoliopsida</taxon>
        <taxon>eudicotyledons</taxon>
        <taxon>Gunneridae</taxon>
        <taxon>Pentapetalae</taxon>
        <taxon>asterids</taxon>
        <taxon>campanulids</taxon>
        <taxon>Asterales</taxon>
        <taxon>Asteraceae</taxon>
        <taxon>Asteroideae</taxon>
        <taxon>Anthemideae</taxon>
        <taxon>Anthemidinae</taxon>
        <taxon>Tanacetum</taxon>
    </lineage>
</organism>
<sequence>MLKSGFLGLGGGDEKEKKKDTSLADQTTENGNVVYSDNGVDQNTQFDQNTNGSANDVTKRHVLTANDKGPLLFAKLVSGEPSRKLANFCTLLWPTDNGADVVVSLEFVRAISERFANSVYGFFLGKRIAYPVFSSKERMDAMLENNPWFIRNTPPILKKWTLNANLLEEDVGNVSVWMLDSYTSAMCMESWDRLSFARTMIELGANVELKDIIVVYVPKLIGEGFSMCSIRVEYEWKPSRCSTCKLLEEFSSKKKQAKVTRQEVSNSNPFDALNSVENDDDLGTNGENSKLSEAFGSPTTTPLTKRINNPEIQMLDWKLVLVDDDGKPLKSLNTGSGSGYGTKSLLEQWRETTVDDDYDPHDDDVYEGHDISENLQDVCHD</sequence>
<reference evidence="2" key="1">
    <citation type="journal article" date="2022" name="Int. J. Mol. Sci.">
        <title>Draft Genome of Tanacetum Coccineum: Genomic Comparison of Closely Related Tanacetum-Family Plants.</title>
        <authorList>
            <person name="Yamashiro T."/>
            <person name="Shiraishi A."/>
            <person name="Nakayama K."/>
            <person name="Satake H."/>
        </authorList>
    </citation>
    <scope>NUCLEOTIDE SEQUENCE</scope>
</reference>
<protein>
    <recommendedName>
        <fullName evidence="4">DUF4283 domain-containing protein</fullName>
    </recommendedName>
</protein>
<comment type="caution">
    <text evidence="2">The sequence shown here is derived from an EMBL/GenBank/DDBJ whole genome shotgun (WGS) entry which is preliminary data.</text>
</comment>
<proteinExistence type="predicted"/>
<feature type="region of interest" description="Disordered" evidence="1">
    <location>
        <begin position="354"/>
        <end position="381"/>
    </location>
</feature>
<dbReference type="EMBL" id="BQNB010018976">
    <property type="protein sequence ID" value="GJT80281.1"/>
    <property type="molecule type" value="Genomic_DNA"/>
</dbReference>